<reference evidence="2 3" key="1">
    <citation type="submission" date="2024-04" db="EMBL/GenBank/DDBJ databases">
        <authorList>
            <person name="Fracassetti M."/>
        </authorList>
    </citation>
    <scope>NUCLEOTIDE SEQUENCE [LARGE SCALE GENOMIC DNA]</scope>
</reference>
<dbReference type="Gene3D" id="3.30.420.10">
    <property type="entry name" value="Ribonuclease H-like superfamily/Ribonuclease H"/>
    <property type="match status" value="1"/>
</dbReference>
<accession>A0AAV2CJ42</accession>
<keyword evidence="3" id="KW-1185">Reference proteome</keyword>
<evidence type="ECO:0000259" key="1">
    <source>
        <dbReference type="Pfam" id="PF13456"/>
    </source>
</evidence>
<dbReference type="GO" id="GO:0004523">
    <property type="term" value="F:RNA-DNA hybrid ribonuclease activity"/>
    <property type="evidence" value="ECO:0007669"/>
    <property type="project" value="InterPro"/>
</dbReference>
<dbReference type="InterPro" id="IPR002156">
    <property type="entry name" value="RNaseH_domain"/>
</dbReference>
<dbReference type="PANTHER" id="PTHR47074:SF48">
    <property type="entry name" value="POLYNUCLEOTIDYL TRANSFERASE, RIBONUCLEASE H-LIKE SUPERFAMILY PROTEIN"/>
    <property type="match status" value="1"/>
</dbReference>
<organism evidence="2 3">
    <name type="scientific">Linum trigynum</name>
    <dbReference type="NCBI Taxonomy" id="586398"/>
    <lineage>
        <taxon>Eukaryota</taxon>
        <taxon>Viridiplantae</taxon>
        <taxon>Streptophyta</taxon>
        <taxon>Embryophyta</taxon>
        <taxon>Tracheophyta</taxon>
        <taxon>Spermatophyta</taxon>
        <taxon>Magnoliopsida</taxon>
        <taxon>eudicotyledons</taxon>
        <taxon>Gunneridae</taxon>
        <taxon>Pentapetalae</taxon>
        <taxon>rosids</taxon>
        <taxon>fabids</taxon>
        <taxon>Malpighiales</taxon>
        <taxon>Linaceae</taxon>
        <taxon>Linum</taxon>
    </lineage>
</organism>
<dbReference type="Proteomes" id="UP001497516">
    <property type="component" value="Chromosome 1"/>
</dbReference>
<dbReference type="Pfam" id="PF13456">
    <property type="entry name" value="RVT_3"/>
    <property type="match status" value="1"/>
</dbReference>
<proteinExistence type="predicted"/>
<gene>
    <name evidence="2" type="ORF">LTRI10_LOCUS3550</name>
</gene>
<dbReference type="AlphaFoldDB" id="A0AAV2CJ42"/>
<dbReference type="InterPro" id="IPR036397">
    <property type="entry name" value="RNaseH_sf"/>
</dbReference>
<feature type="domain" description="RNase H type-1" evidence="1">
    <location>
        <begin position="35"/>
        <end position="153"/>
    </location>
</feature>
<protein>
    <recommendedName>
        <fullName evidence="1">RNase H type-1 domain-containing protein</fullName>
    </recommendedName>
</protein>
<name>A0AAV2CJ42_9ROSI</name>
<dbReference type="InterPro" id="IPR052929">
    <property type="entry name" value="RNase_H-like_EbsB-rel"/>
</dbReference>
<dbReference type="PANTHER" id="PTHR47074">
    <property type="entry name" value="BNAC02G40300D PROTEIN"/>
    <property type="match status" value="1"/>
</dbReference>
<sequence length="176" mass="18940">MSTLGPPPIPLLDVGGSSTHMQGISQLPPGHVCYFDGAVRAGEWSAMGMVLCDSTGAFVSARGGWLQGVPELAMVELVALRESVLWCVSARFTTMLLAGDAKGIIDKVRAGVVNDALGGAILQEIKWMLRDNPGFSVHFVGRQNNRASHLVTRKALSLSLRTLSSFDFCAWLHLEF</sequence>
<dbReference type="InterPro" id="IPR044730">
    <property type="entry name" value="RNase_H-like_dom_plant"/>
</dbReference>
<evidence type="ECO:0000313" key="2">
    <source>
        <dbReference type="EMBL" id="CAL1355816.1"/>
    </source>
</evidence>
<dbReference type="CDD" id="cd06222">
    <property type="entry name" value="RNase_H_like"/>
    <property type="match status" value="1"/>
</dbReference>
<dbReference type="EMBL" id="OZ034813">
    <property type="protein sequence ID" value="CAL1355816.1"/>
    <property type="molecule type" value="Genomic_DNA"/>
</dbReference>
<dbReference type="GO" id="GO:0003676">
    <property type="term" value="F:nucleic acid binding"/>
    <property type="evidence" value="ECO:0007669"/>
    <property type="project" value="InterPro"/>
</dbReference>
<evidence type="ECO:0000313" key="3">
    <source>
        <dbReference type="Proteomes" id="UP001497516"/>
    </source>
</evidence>